<evidence type="ECO:0000256" key="15">
    <source>
        <dbReference type="ARBA" id="ARBA00057883"/>
    </source>
</evidence>
<dbReference type="InterPro" id="IPR050587">
    <property type="entry name" value="GNT1/Glycosyltrans_8"/>
</dbReference>
<keyword evidence="6" id="KW-0479">Metal-binding</keyword>
<keyword evidence="8" id="KW-0325">Glycoprotein</keyword>
<feature type="region of interest" description="Disordered" evidence="17">
    <location>
        <begin position="358"/>
        <end position="386"/>
    </location>
</feature>
<reference evidence="18" key="1">
    <citation type="thesis" date="2020" institute="ProQuest LLC" country="789 East Eisenhower Parkway, Ann Arbor, MI, USA">
        <title>Comparative Genomics and Chromosome Evolution.</title>
        <authorList>
            <person name="Mudd A.B."/>
        </authorList>
    </citation>
    <scope>NUCLEOTIDE SEQUENCE</scope>
    <source>
        <strain evidence="18">1538</strain>
        <tissue evidence="18">Blood</tissue>
    </source>
</reference>
<protein>
    <recommendedName>
        <fullName evidence="11">glycogenin glucosyltransferase</fullName>
        <ecNumber evidence="11">2.4.1.186</ecNumber>
    </recommendedName>
</protein>
<evidence type="ECO:0000256" key="3">
    <source>
        <dbReference type="ARBA" id="ARBA00004964"/>
    </source>
</evidence>
<dbReference type="CDD" id="cd02537">
    <property type="entry name" value="GT8_Glycogenin"/>
    <property type="match status" value="1"/>
</dbReference>
<evidence type="ECO:0000256" key="6">
    <source>
        <dbReference type="ARBA" id="ARBA00022723"/>
    </source>
</evidence>
<keyword evidence="5" id="KW-0808">Transferase</keyword>
<evidence type="ECO:0000256" key="7">
    <source>
        <dbReference type="ARBA" id="ARBA00023056"/>
    </source>
</evidence>
<evidence type="ECO:0000256" key="10">
    <source>
        <dbReference type="ARBA" id="ARBA00038162"/>
    </source>
</evidence>
<keyword evidence="4" id="KW-0963">Cytoplasm</keyword>
<evidence type="ECO:0000256" key="16">
    <source>
        <dbReference type="SAM" id="Coils"/>
    </source>
</evidence>
<evidence type="ECO:0000256" key="1">
    <source>
        <dbReference type="ARBA" id="ARBA00001936"/>
    </source>
</evidence>
<dbReference type="InterPro" id="IPR029044">
    <property type="entry name" value="Nucleotide-diphossugar_trans"/>
</dbReference>
<dbReference type="Proteomes" id="UP001181693">
    <property type="component" value="Unassembled WGS sequence"/>
</dbReference>
<evidence type="ECO:0000256" key="4">
    <source>
        <dbReference type="ARBA" id="ARBA00022490"/>
    </source>
</evidence>
<name>A0AAV3A8Y4_PYXAD</name>
<dbReference type="SUPFAM" id="SSF53448">
    <property type="entry name" value="Nucleotide-diphospho-sugar transferases"/>
    <property type="match status" value="1"/>
</dbReference>
<proteinExistence type="inferred from homology"/>
<keyword evidence="9" id="KW-0464">Manganese</keyword>
<evidence type="ECO:0000256" key="5">
    <source>
        <dbReference type="ARBA" id="ARBA00022679"/>
    </source>
</evidence>
<dbReference type="Gene3D" id="3.90.550.10">
    <property type="entry name" value="Spore Coat Polysaccharide Biosynthesis Protein SpsA, Chain A"/>
    <property type="match status" value="1"/>
</dbReference>
<evidence type="ECO:0000313" key="19">
    <source>
        <dbReference type="Proteomes" id="UP001181693"/>
    </source>
</evidence>
<evidence type="ECO:0000256" key="14">
    <source>
        <dbReference type="ARBA" id="ARBA00049637"/>
    </source>
</evidence>
<evidence type="ECO:0000256" key="8">
    <source>
        <dbReference type="ARBA" id="ARBA00023180"/>
    </source>
</evidence>
<keyword evidence="7" id="KW-0320">Glycogen biosynthesis</keyword>
<evidence type="ECO:0000256" key="17">
    <source>
        <dbReference type="SAM" id="MobiDB-lite"/>
    </source>
</evidence>
<comment type="caution">
    <text evidence="18">The sequence shown here is derived from an EMBL/GenBank/DDBJ whole genome shotgun (WGS) entry which is preliminary data.</text>
</comment>
<feature type="coiled-coil region" evidence="16">
    <location>
        <begin position="412"/>
        <end position="439"/>
    </location>
</feature>
<evidence type="ECO:0000313" key="18">
    <source>
        <dbReference type="EMBL" id="DBA27689.1"/>
    </source>
</evidence>
<comment type="subcellular location">
    <subcellularLocation>
        <location evidence="2">Cytoplasm</location>
    </subcellularLocation>
</comment>
<comment type="function">
    <text evidence="14">Glycogenin participates in the glycogen biosynthetic process along with glycogen synthase and glycogen branching enzyme. It catalyzes the formation of a short alpha (1,4)-glucosyl chain covalently attached via a glucose 1-O-tyrosyl linkage to internal tyrosine residues and these chains act as primers for the elongation reaction catalyzed by glycogen synthase.</text>
</comment>
<accession>A0AAV3A8Y4</accession>
<evidence type="ECO:0000256" key="9">
    <source>
        <dbReference type="ARBA" id="ARBA00023211"/>
    </source>
</evidence>
<keyword evidence="16" id="KW-0175">Coiled coil</keyword>
<dbReference type="FunFam" id="3.90.550.10:FF:000092">
    <property type="entry name" value="Glycogenin 2"/>
    <property type="match status" value="1"/>
</dbReference>
<evidence type="ECO:0000256" key="12">
    <source>
        <dbReference type="ARBA" id="ARBA00047374"/>
    </source>
</evidence>
<comment type="cofactor">
    <cofactor evidence="1">
        <name>Mn(2+)</name>
        <dbReference type="ChEBI" id="CHEBI:29035"/>
    </cofactor>
</comment>
<dbReference type="PANTHER" id="PTHR11183">
    <property type="entry name" value="GLYCOGENIN SUBFAMILY MEMBER"/>
    <property type="match status" value="1"/>
</dbReference>
<evidence type="ECO:0000256" key="11">
    <source>
        <dbReference type="ARBA" id="ARBA00038934"/>
    </source>
</evidence>
<dbReference type="GO" id="GO:0008466">
    <property type="term" value="F:glycogenin glucosyltransferase activity"/>
    <property type="evidence" value="ECO:0007669"/>
    <property type="project" value="UniProtKB-EC"/>
</dbReference>
<dbReference type="AlphaFoldDB" id="A0AAV3A8Y4"/>
<keyword evidence="19" id="KW-1185">Reference proteome</keyword>
<comment type="pathway">
    <text evidence="3">Glycan biosynthesis; glycogen biosynthesis.</text>
</comment>
<gene>
    <name evidence="18" type="ORF">GDO54_008156</name>
</gene>
<evidence type="ECO:0000256" key="2">
    <source>
        <dbReference type="ARBA" id="ARBA00004496"/>
    </source>
</evidence>
<dbReference type="GO" id="GO:0005737">
    <property type="term" value="C:cytoplasm"/>
    <property type="evidence" value="ECO:0007669"/>
    <property type="project" value="UniProtKB-SubCell"/>
</dbReference>
<dbReference type="EC" id="2.4.1.186" evidence="11"/>
<dbReference type="InterPro" id="IPR002495">
    <property type="entry name" value="Glyco_trans_8"/>
</dbReference>
<comment type="catalytic activity">
    <reaction evidence="13">
        <text>L-tyrosyl-[glycogenin] + UDP-alpha-D-glucose = alpha-D-glucosyl-L-tyrosyl-[glycogenin] + UDP + H(+)</text>
        <dbReference type="Rhea" id="RHEA:23360"/>
        <dbReference type="Rhea" id="RHEA-COMP:14604"/>
        <dbReference type="Rhea" id="RHEA-COMP:14605"/>
        <dbReference type="ChEBI" id="CHEBI:15378"/>
        <dbReference type="ChEBI" id="CHEBI:46858"/>
        <dbReference type="ChEBI" id="CHEBI:58223"/>
        <dbReference type="ChEBI" id="CHEBI:58885"/>
        <dbReference type="ChEBI" id="CHEBI:140573"/>
        <dbReference type="EC" id="2.4.1.186"/>
    </reaction>
    <physiologicalReaction direction="left-to-right" evidence="13">
        <dbReference type="Rhea" id="RHEA:23361"/>
    </physiologicalReaction>
</comment>
<dbReference type="GO" id="GO:0046872">
    <property type="term" value="F:metal ion binding"/>
    <property type="evidence" value="ECO:0007669"/>
    <property type="project" value="UniProtKB-KW"/>
</dbReference>
<sequence>MGDHAMDDYFLCWNVTGVGEPCDRSLAPPRCPQRDPRTRASRGLPALQESTRGSYDTFLHWLIPHPFTMPVTNQAFVTLGTNDLYCQGALVLGKSLRNFETSRQLVIMVTSEVTSRMRGILGKVFDQVVEVDVLDSADSVRLSLLKRPELGVTFTKIQSWTLTQYTKCVYMDADTIALCNIDELFDREEFSAAPDAGWPDCFNSGVFVFRPSLETFRRLLKYAEDHGSFDGGDQGLLNSFFSNWATADISKHLPFIYNLSISSIYTYSPAFKQFGSEAKVVHFIGTPKPWNCKYNPQTKWIVEEEPLSGSQHLSFLVLWWQTYISDILPLLKEQQEVTGTENKFGMIEFHMKKTPSLESFEEVPEGIPDSKLPDNSSVQPPADVNVQDQDLPSQLQEQPVNQDTIHMGLLVQSASELSLREAEEKLHREEERKKWEEGHIDYMGRHSFENIQKKLDQFLQ</sequence>
<dbReference type="GO" id="GO:0005978">
    <property type="term" value="P:glycogen biosynthetic process"/>
    <property type="evidence" value="ECO:0007669"/>
    <property type="project" value="UniProtKB-KW"/>
</dbReference>
<dbReference type="Pfam" id="PF01501">
    <property type="entry name" value="Glyco_transf_8"/>
    <property type="match status" value="1"/>
</dbReference>
<feature type="region of interest" description="Disordered" evidence="17">
    <location>
        <begin position="24"/>
        <end position="46"/>
    </location>
</feature>
<comment type="function">
    <text evidence="15">Self-glucosylating initiator of glycogen synthesis. It catalyzes the formation of a short alpha (1,4)-glucosyl chain covalently attached via a glucose 1-O-tyrosyl linkage to internal tyrosine residues and these chains act as primers for the elongation reaction catalyzed by glycogen synthase.</text>
</comment>
<dbReference type="EMBL" id="DYDO01000003">
    <property type="protein sequence ID" value="DBA27689.1"/>
    <property type="molecule type" value="Genomic_DNA"/>
</dbReference>
<comment type="similarity">
    <text evidence="10">Belongs to the glycosyltransferase 8 family. Glycogenin subfamily.</text>
</comment>
<organism evidence="18 19">
    <name type="scientific">Pyxicephalus adspersus</name>
    <name type="common">African bullfrog</name>
    <dbReference type="NCBI Taxonomy" id="30357"/>
    <lineage>
        <taxon>Eukaryota</taxon>
        <taxon>Metazoa</taxon>
        <taxon>Chordata</taxon>
        <taxon>Craniata</taxon>
        <taxon>Vertebrata</taxon>
        <taxon>Euteleostomi</taxon>
        <taxon>Amphibia</taxon>
        <taxon>Batrachia</taxon>
        <taxon>Anura</taxon>
        <taxon>Neobatrachia</taxon>
        <taxon>Ranoidea</taxon>
        <taxon>Pyxicephalidae</taxon>
        <taxon>Pyxicephalinae</taxon>
        <taxon>Pyxicephalus</taxon>
    </lineage>
</organism>
<evidence type="ECO:0000256" key="13">
    <source>
        <dbReference type="ARBA" id="ARBA00047924"/>
    </source>
</evidence>
<comment type="catalytic activity">
    <reaction evidence="12">
        <text>[1,4-alpha-D-glucosyl](n)-L-tyrosyl-[glycogenin] + UDP-alpha-D-glucose = [1,4-alpha-D-glucosyl](n+1)-L-tyrosyl-[glycogenin] + UDP + H(+)</text>
        <dbReference type="Rhea" id="RHEA:56560"/>
        <dbReference type="Rhea" id="RHEA-COMP:14606"/>
        <dbReference type="Rhea" id="RHEA-COMP:14607"/>
        <dbReference type="ChEBI" id="CHEBI:15378"/>
        <dbReference type="ChEBI" id="CHEBI:58223"/>
        <dbReference type="ChEBI" id="CHEBI:58885"/>
        <dbReference type="ChEBI" id="CHEBI:140574"/>
        <dbReference type="EC" id="2.4.1.186"/>
    </reaction>
    <physiologicalReaction direction="left-to-right" evidence="12">
        <dbReference type="Rhea" id="RHEA:56561"/>
    </physiologicalReaction>
</comment>